<reference evidence="11 12" key="2">
    <citation type="submission" date="2018-11" db="EMBL/GenBank/DDBJ databases">
        <authorList>
            <consortium name="Pathogen Informatics"/>
        </authorList>
    </citation>
    <scope>NUCLEOTIDE SEQUENCE [LARGE SCALE GENOMIC DNA]</scope>
</reference>
<evidence type="ECO:0000313" key="12">
    <source>
        <dbReference type="Proteomes" id="UP000271098"/>
    </source>
</evidence>
<dbReference type="EMBL" id="UYRT01087880">
    <property type="protein sequence ID" value="VDN33110.1"/>
    <property type="molecule type" value="Genomic_DNA"/>
</dbReference>
<evidence type="ECO:0000256" key="10">
    <source>
        <dbReference type="SAM" id="SignalP"/>
    </source>
</evidence>
<feature type="signal peptide" evidence="10">
    <location>
        <begin position="1"/>
        <end position="23"/>
    </location>
</feature>
<evidence type="ECO:0000256" key="6">
    <source>
        <dbReference type="ARBA" id="ARBA00023054"/>
    </source>
</evidence>
<dbReference type="OrthoDB" id="5849723at2759"/>
<dbReference type="AlphaFoldDB" id="A0A183EDP1"/>
<keyword evidence="5" id="KW-0845">Vitamin A</keyword>
<name>A0A183EDP1_9BILA</name>
<reference evidence="13" key="1">
    <citation type="submission" date="2016-06" db="UniProtKB">
        <authorList>
            <consortium name="WormBaseParasite"/>
        </authorList>
    </citation>
    <scope>IDENTIFICATION</scope>
</reference>
<dbReference type="GO" id="GO:0016918">
    <property type="term" value="F:retinal binding"/>
    <property type="evidence" value="ECO:0007669"/>
    <property type="project" value="UniProtKB-KW"/>
</dbReference>
<evidence type="ECO:0000313" key="13">
    <source>
        <dbReference type="WBParaSite" id="GPUH_0001910701-mRNA-1"/>
    </source>
</evidence>
<organism evidence="13">
    <name type="scientific">Gongylonema pulchrum</name>
    <dbReference type="NCBI Taxonomy" id="637853"/>
    <lineage>
        <taxon>Eukaryota</taxon>
        <taxon>Metazoa</taxon>
        <taxon>Ecdysozoa</taxon>
        <taxon>Nematoda</taxon>
        <taxon>Chromadorea</taxon>
        <taxon>Rhabditida</taxon>
        <taxon>Spirurina</taxon>
        <taxon>Spiruromorpha</taxon>
        <taxon>Spiruroidea</taxon>
        <taxon>Gongylonematidae</taxon>
        <taxon>Gongylonema</taxon>
    </lineage>
</organism>
<evidence type="ECO:0000256" key="8">
    <source>
        <dbReference type="ARBA" id="ARBA00023121"/>
    </source>
</evidence>
<evidence type="ECO:0000256" key="7">
    <source>
        <dbReference type="ARBA" id="ARBA00023072"/>
    </source>
</evidence>
<evidence type="ECO:0000256" key="4">
    <source>
        <dbReference type="ARBA" id="ARBA00022729"/>
    </source>
</evidence>
<evidence type="ECO:0000256" key="2">
    <source>
        <dbReference type="ARBA" id="ARBA00006648"/>
    </source>
</evidence>
<evidence type="ECO:0000313" key="11">
    <source>
        <dbReference type="EMBL" id="VDN33110.1"/>
    </source>
</evidence>
<dbReference type="Pfam" id="PF05823">
    <property type="entry name" value="Gp-FAR-1"/>
    <property type="match status" value="1"/>
</dbReference>
<sequence length="282" mass="31369">MFRKLAVSAVIWLTWLAADTIHAHPTESAADAGQFKCTDKSFSSYFAQNLIVNLVSDSVQQEVRKFYGSLNAEEKAQLKHFAKMNAANFSLTDNQFMDSLKDEAAGLFGKLSGFRDAVNAKLDTMQPESRVFIEQVLRKFLAAFSQDGIMNILDAMKGLGKQVLDMYDGLEKPTQQDVLKAFPTIGSFATSDVVRLILQKVAEFDLVSRTWTPAPTVDLEGDDSGKQPPKKSRHHSPDPEPVDLTDETDSDHQRKKGARTTALYPQVGDDEPMHVKELVKTK</sequence>
<evidence type="ECO:0000256" key="5">
    <source>
        <dbReference type="ARBA" id="ARBA00022893"/>
    </source>
</evidence>
<dbReference type="WBParaSite" id="GPUH_0001910701-mRNA-1">
    <property type="protein sequence ID" value="GPUH_0001910701-mRNA-1"/>
    <property type="gene ID" value="GPUH_0001910701"/>
</dbReference>
<comment type="subcellular location">
    <subcellularLocation>
        <location evidence="1">Secreted</location>
    </subcellularLocation>
</comment>
<dbReference type="GO" id="GO:0019841">
    <property type="term" value="F:retinol binding"/>
    <property type="evidence" value="ECO:0007669"/>
    <property type="project" value="UniProtKB-KW"/>
</dbReference>
<keyword evidence="6" id="KW-0175">Coiled coil</keyword>
<keyword evidence="7" id="KW-0683">Retinol-binding</keyword>
<feature type="chain" id="PRO_5043139119" evidence="10">
    <location>
        <begin position="24"/>
        <end position="282"/>
    </location>
</feature>
<feature type="compositionally biased region" description="Acidic residues" evidence="9">
    <location>
        <begin position="240"/>
        <end position="249"/>
    </location>
</feature>
<keyword evidence="3" id="KW-0964">Secreted</keyword>
<dbReference type="Proteomes" id="UP000271098">
    <property type="component" value="Unassembled WGS sequence"/>
</dbReference>
<feature type="region of interest" description="Disordered" evidence="9">
    <location>
        <begin position="213"/>
        <end position="282"/>
    </location>
</feature>
<dbReference type="GO" id="GO:0005576">
    <property type="term" value="C:extracellular region"/>
    <property type="evidence" value="ECO:0007669"/>
    <property type="project" value="UniProtKB-SubCell"/>
</dbReference>
<evidence type="ECO:0000256" key="1">
    <source>
        <dbReference type="ARBA" id="ARBA00004613"/>
    </source>
</evidence>
<dbReference type="Gene3D" id="1.20.120.1100">
    <property type="match status" value="1"/>
</dbReference>
<evidence type="ECO:0000256" key="3">
    <source>
        <dbReference type="ARBA" id="ARBA00022525"/>
    </source>
</evidence>
<dbReference type="InterPro" id="IPR008632">
    <property type="entry name" value="Gp-FAR-1"/>
</dbReference>
<evidence type="ECO:0000256" key="9">
    <source>
        <dbReference type="SAM" id="MobiDB-lite"/>
    </source>
</evidence>
<feature type="compositionally biased region" description="Basic and acidic residues" evidence="9">
    <location>
        <begin position="271"/>
        <end position="282"/>
    </location>
</feature>
<proteinExistence type="inferred from homology"/>
<comment type="similarity">
    <text evidence="2">Belongs to the fatty-acid and retinol-binding protein (FARBP) family.</text>
</comment>
<accession>A0A183EDP1</accession>
<keyword evidence="8" id="KW-0446">Lipid-binding</keyword>
<protein>
    <submittedName>
        <fullName evidence="13">Fatty-acid and retinol-binding protein 1</fullName>
    </submittedName>
</protein>
<gene>
    <name evidence="11" type="ORF">GPUH_LOCUS19081</name>
</gene>
<keyword evidence="12" id="KW-1185">Reference proteome</keyword>
<keyword evidence="4 10" id="KW-0732">Signal</keyword>